<comment type="caution">
    <text evidence="2">The sequence shown here is derived from an EMBL/GenBank/DDBJ whole genome shotgun (WGS) entry which is preliminary data.</text>
</comment>
<dbReference type="AlphaFoldDB" id="A0A5N5IV37"/>
<dbReference type="OrthoDB" id="4960523at2"/>
<evidence type="ECO:0000313" key="3">
    <source>
        <dbReference type="Proteomes" id="UP000319204"/>
    </source>
</evidence>
<feature type="transmembrane region" description="Helical" evidence="1">
    <location>
        <begin position="183"/>
        <end position="201"/>
    </location>
</feature>
<sequence>MQHLIQKAYSETSAALNDIYKKRKRSLFFQKVMWGVTGLYVLWMILLWASNYFPTLNFGFRSVLEPYLPTQDNPYANIYPIVGLLALLYPTTVLFARAFQRFKLREKETIAKMIKMLFPQVEFSQGLPAPIKEIVHSKLFAWVKKDTPIYSYGQIRGKVDHSTINIADIGIVEQNISNKVTGGLMRIPILNLLVVLYGYVFRNMVSNTSADNHYFTYRGMFCWLKFTKKLDGHTVVLPNAQMPKWDRLVSSNFKEEHKMHLEDPRFTKDFVVYGTDQVEARYVLSSSLMERIVSLKERFDRPLYLSFQDRQMYLAVMNDNGLFSFPSGKLEGIKMVEELVKEIETALEISEDLKL</sequence>
<dbReference type="RefSeq" id="WP_151889263.1">
    <property type="nucleotide sequence ID" value="NZ_VNIK02000001.1"/>
</dbReference>
<feature type="transmembrane region" description="Helical" evidence="1">
    <location>
        <begin position="32"/>
        <end position="53"/>
    </location>
</feature>
<keyword evidence="1" id="KW-1133">Transmembrane helix</keyword>
<reference evidence="2" key="1">
    <citation type="submission" date="2019-10" db="EMBL/GenBank/DDBJ databases">
        <title>Muricauda hadale sp. nov., a piezophilic bacterium isolated from hadopelagic water of the Mariana Trench.</title>
        <authorList>
            <person name="Wei Y."/>
        </authorList>
    </citation>
    <scope>NUCLEOTIDE SEQUENCE [LARGE SCALE GENOMIC DNA]</scope>
    <source>
        <strain evidence="2">MT-229</strain>
    </source>
</reference>
<feature type="transmembrane region" description="Helical" evidence="1">
    <location>
        <begin position="78"/>
        <end position="99"/>
    </location>
</feature>
<evidence type="ECO:0000256" key="1">
    <source>
        <dbReference type="SAM" id="Phobius"/>
    </source>
</evidence>
<dbReference type="EMBL" id="VNIK02000001">
    <property type="protein sequence ID" value="KAB5492124.1"/>
    <property type="molecule type" value="Genomic_DNA"/>
</dbReference>
<accession>A0A5N5IV37</accession>
<dbReference type="InterPro" id="IPR021484">
    <property type="entry name" value="DUF3137"/>
</dbReference>
<keyword evidence="1" id="KW-0812">Transmembrane</keyword>
<keyword evidence="1" id="KW-0472">Membrane</keyword>
<protein>
    <submittedName>
        <fullName evidence="2">DUF3137 domain-containing protein</fullName>
    </submittedName>
</protein>
<organism evidence="2 3">
    <name type="scientific">Flagellimonas hadalis</name>
    <dbReference type="NCBI Taxonomy" id="2597517"/>
    <lineage>
        <taxon>Bacteria</taxon>
        <taxon>Pseudomonadati</taxon>
        <taxon>Bacteroidota</taxon>
        <taxon>Flavobacteriia</taxon>
        <taxon>Flavobacteriales</taxon>
        <taxon>Flavobacteriaceae</taxon>
        <taxon>Flagellimonas</taxon>
    </lineage>
</organism>
<evidence type="ECO:0000313" key="2">
    <source>
        <dbReference type="EMBL" id="KAB5492124.1"/>
    </source>
</evidence>
<gene>
    <name evidence="2" type="ORF">FOT42_004020</name>
</gene>
<dbReference type="Proteomes" id="UP000319204">
    <property type="component" value="Unassembled WGS sequence"/>
</dbReference>
<dbReference type="Pfam" id="PF11335">
    <property type="entry name" value="DUF3137"/>
    <property type="match status" value="1"/>
</dbReference>
<keyword evidence="3" id="KW-1185">Reference proteome</keyword>
<proteinExistence type="predicted"/>
<name>A0A5N5IV37_9FLAO</name>